<feature type="transmembrane region" description="Helical" evidence="7">
    <location>
        <begin position="133"/>
        <end position="160"/>
    </location>
</feature>
<dbReference type="PANTHER" id="PTHR30465:SF74">
    <property type="entry name" value="OLIGOPEPTIDE TRANSPORT SYSTEM PERMEASE PROTEIN OPPB"/>
    <property type="match status" value="1"/>
</dbReference>
<reference evidence="9 10" key="1">
    <citation type="submission" date="2017-09" db="EMBL/GenBank/DDBJ databases">
        <title>Sphingomonas panjinensis sp.nov., isolated from oil-contaminated soil.</title>
        <authorList>
            <person name="Wang L."/>
            <person name="Chen L."/>
        </authorList>
    </citation>
    <scope>NUCLEOTIDE SEQUENCE [LARGE SCALE GENOMIC DNA]</scope>
    <source>
        <strain evidence="9 10">FW-11</strain>
    </source>
</reference>
<proteinExistence type="inferred from homology"/>
<dbReference type="AlphaFoldDB" id="A0A2T5G007"/>
<feature type="transmembrane region" description="Helical" evidence="7">
    <location>
        <begin position="172"/>
        <end position="190"/>
    </location>
</feature>
<keyword evidence="2 7" id="KW-0813">Transport</keyword>
<evidence type="ECO:0000313" key="9">
    <source>
        <dbReference type="EMBL" id="PTQ12284.1"/>
    </source>
</evidence>
<evidence type="ECO:0000256" key="6">
    <source>
        <dbReference type="ARBA" id="ARBA00023136"/>
    </source>
</evidence>
<dbReference type="PROSITE" id="PS50928">
    <property type="entry name" value="ABC_TM1"/>
    <property type="match status" value="1"/>
</dbReference>
<dbReference type="RefSeq" id="WP_107967148.1">
    <property type="nucleotide sequence ID" value="NZ_NWBU01000005.1"/>
</dbReference>
<organism evidence="9 10">
    <name type="scientific">Sphingomonas oleivorans</name>
    <dbReference type="NCBI Taxonomy" id="1735121"/>
    <lineage>
        <taxon>Bacteria</taxon>
        <taxon>Pseudomonadati</taxon>
        <taxon>Pseudomonadota</taxon>
        <taxon>Alphaproteobacteria</taxon>
        <taxon>Sphingomonadales</taxon>
        <taxon>Sphingomonadaceae</taxon>
        <taxon>Sphingomonas</taxon>
    </lineage>
</organism>
<protein>
    <submittedName>
        <fullName evidence="9">ABC transporter</fullName>
    </submittedName>
</protein>
<evidence type="ECO:0000256" key="4">
    <source>
        <dbReference type="ARBA" id="ARBA00022692"/>
    </source>
</evidence>
<feature type="transmembrane region" description="Helical" evidence="7">
    <location>
        <begin position="232"/>
        <end position="254"/>
    </location>
</feature>
<keyword evidence="4 7" id="KW-0812">Transmembrane</keyword>
<evidence type="ECO:0000256" key="2">
    <source>
        <dbReference type="ARBA" id="ARBA00022448"/>
    </source>
</evidence>
<comment type="similarity">
    <text evidence="7">Belongs to the binding-protein-dependent transport system permease family.</text>
</comment>
<dbReference type="Proteomes" id="UP000244162">
    <property type="component" value="Unassembled WGS sequence"/>
</dbReference>
<feature type="domain" description="ABC transmembrane type-1" evidence="8">
    <location>
        <begin position="94"/>
        <end position="297"/>
    </location>
</feature>
<sequence>MGPLLLRRLLTALPTLAAVIILSFLLMRVAPGGPFDGERALDPATRAALMHAYGLDLPLPEQIGRYLWRLLHGDFGPSLVYRDFTVTDLVAQGLPVSLRLGGFALLLALILGIAMGLFAAARAGGRTDHALMLGATLLTALPTFVTGPVLVLLLGLWAGWLPVSGWGDGDPAHLALPVLALALPVAGAIAKLSRAGLATALGQDHVRTARARGLGPVTVLLRHALRPALVPVASYVGPAAAGLLTGAVVIETLFALPGLGRYFVQGALNRDYPLVLGVVILYAGLIILFNLIADLLYGWLDPRMRG</sequence>
<dbReference type="PANTHER" id="PTHR30465">
    <property type="entry name" value="INNER MEMBRANE ABC TRANSPORTER"/>
    <property type="match status" value="1"/>
</dbReference>
<dbReference type="OrthoDB" id="9807402at2"/>
<dbReference type="InterPro" id="IPR035906">
    <property type="entry name" value="MetI-like_sf"/>
</dbReference>
<accession>A0A2T5G007</accession>
<dbReference type="CDD" id="cd06261">
    <property type="entry name" value="TM_PBP2"/>
    <property type="match status" value="1"/>
</dbReference>
<evidence type="ECO:0000259" key="8">
    <source>
        <dbReference type="PROSITE" id="PS50928"/>
    </source>
</evidence>
<gene>
    <name evidence="9" type="ORF">CLG96_07030</name>
</gene>
<dbReference type="InterPro" id="IPR000515">
    <property type="entry name" value="MetI-like"/>
</dbReference>
<dbReference type="GO" id="GO:0005886">
    <property type="term" value="C:plasma membrane"/>
    <property type="evidence" value="ECO:0007669"/>
    <property type="project" value="UniProtKB-SubCell"/>
</dbReference>
<keyword evidence="5 7" id="KW-1133">Transmembrane helix</keyword>
<dbReference type="Gene3D" id="1.10.3720.10">
    <property type="entry name" value="MetI-like"/>
    <property type="match status" value="1"/>
</dbReference>
<keyword evidence="3" id="KW-1003">Cell membrane</keyword>
<evidence type="ECO:0000256" key="5">
    <source>
        <dbReference type="ARBA" id="ARBA00022989"/>
    </source>
</evidence>
<dbReference type="GO" id="GO:0055085">
    <property type="term" value="P:transmembrane transport"/>
    <property type="evidence" value="ECO:0007669"/>
    <property type="project" value="InterPro"/>
</dbReference>
<comment type="subcellular location">
    <subcellularLocation>
        <location evidence="1 7">Cell membrane</location>
        <topology evidence="1 7">Multi-pass membrane protein</topology>
    </subcellularLocation>
</comment>
<keyword evidence="6 7" id="KW-0472">Membrane</keyword>
<feature type="transmembrane region" description="Helical" evidence="7">
    <location>
        <begin position="274"/>
        <end position="300"/>
    </location>
</feature>
<feature type="transmembrane region" description="Helical" evidence="7">
    <location>
        <begin position="100"/>
        <end position="121"/>
    </location>
</feature>
<dbReference type="SUPFAM" id="SSF161098">
    <property type="entry name" value="MetI-like"/>
    <property type="match status" value="1"/>
</dbReference>
<name>A0A2T5G007_9SPHN</name>
<evidence type="ECO:0000256" key="7">
    <source>
        <dbReference type="RuleBase" id="RU363032"/>
    </source>
</evidence>
<comment type="caution">
    <text evidence="9">The sequence shown here is derived from an EMBL/GenBank/DDBJ whole genome shotgun (WGS) entry which is preliminary data.</text>
</comment>
<evidence type="ECO:0000256" key="3">
    <source>
        <dbReference type="ARBA" id="ARBA00022475"/>
    </source>
</evidence>
<keyword evidence="10" id="KW-1185">Reference proteome</keyword>
<dbReference type="EMBL" id="NWBU01000005">
    <property type="protein sequence ID" value="PTQ12284.1"/>
    <property type="molecule type" value="Genomic_DNA"/>
</dbReference>
<evidence type="ECO:0000256" key="1">
    <source>
        <dbReference type="ARBA" id="ARBA00004651"/>
    </source>
</evidence>
<dbReference type="Pfam" id="PF00528">
    <property type="entry name" value="BPD_transp_1"/>
    <property type="match status" value="1"/>
</dbReference>
<evidence type="ECO:0000313" key="10">
    <source>
        <dbReference type="Proteomes" id="UP000244162"/>
    </source>
</evidence>